<feature type="compositionally biased region" description="Low complexity" evidence="2">
    <location>
        <begin position="8"/>
        <end position="17"/>
    </location>
</feature>
<organism evidence="4 5">
    <name type="scientific">Acorus calamus</name>
    <name type="common">Sweet flag</name>
    <dbReference type="NCBI Taxonomy" id="4465"/>
    <lineage>
        <taxon>Eukaryota</taxon>
        <taxon>Viridiplantae</taxon>
        <taxon>Streptophyta</taxon>
        <taxon>Embryophyta</taxon>
        <taxon>Tracheophyta</taxon>
        <taxon>Spermatophyta</taxon>
        <taxon>Magnoliopsida</taxon>
        <taxon>Liliopsida</taxon>
        <taxon>Acoraceae</taxon>
        <taxon>Acorus</taxon>
    </lineage>
</organism>
<dbReference type="PANTHER" id="PTHR47262">
    <property type="entry name" value="OS02G0132600 PROTEIN"/>
    <property type="match status" value="1"/>
</dbReference>
<dbReference type="InterPro" id="IPR011990">
    <property type="entry name" value="TPR-like_helical_dom_sf"/>
</dbReference>
<dbReference type="Gene3D" id="1.25.40.10">
    <property type="entry name" value="Tetratricopeptide repeat domain"/>
    <property type="match status" value="3"/>
</dbReference>
<dbReference type="AlphaFoldDB" id="A0AAV9FKX6"/>
<evidence type="ECO:0000256" key="2">
    <source>
        <dbReference type="SAM" id="MobiDB-lite"/>
    </source>
</evidence>
<reference evidence="4" key="1">
    <citation type="journal article" date="2023" name="Nat. Commun.">
        <title>Diploid and tetraploid genomes of Acorus and the evolution of monocots.</title>
        <authorList>
            <person name="Ma L."/>
            <person name="Liu K.W."/>
            <person name="Li Z."/>
            <person name="Hsiao Y.Y."/>
            <person name="Qi Y."/>
            <person name="Fu T."/>
            <person name="Tang G.D."/>
            <person name="Zhang D."/>
            <person name="Sun W.H."/>
            <person name="Liu D.K."/>
            <person name="Li Y."/>
            <person name="Chen G.Z."/>
            <person name="Liu X.D."/>
            <person name="Liao X.Y."/>
            <person name="Jiang Y.T."/>
            <person name="Yu X."/>
            <person name="Hao Y."/>
            <person name="Huang J."/>
            <person name="Zhao X.W."/>
            <person name="Ke S."/>
            <person name="Chen Y.Y."/>
            <person name="Wu W.L."/>
            <person name="Hsu J.L."/>
            <person name="Lin Y.F."/>
            <person name="Huang M.D."/>
            <person name="Li C.Y."/>
            <person name="Huang L."/>
            <person name="Wang Z.W."/>
            <person name="Zhao X."/>
            <person name="Zhong W.Y."/>
            <person name="Peng D.H."/>
            <person name="Ahmad S."/>
            <person name="Lan S."/>
            <person name="Zhang J.S."/>
            <person name="Tsai W.C."/>
            <person name="Van de Peer Y."/>
            <person name="Liu Z.J."/>
        </authorList>
    </citation>
    <scope>NUCLEOTIDE SEQUENCE</scope>
    <source>
        <strain evidence="4">CP</strain>
    </source>
</reference>
<comment type="caution">
    <text evidence="4">The sequence shown here is derived from an EMBL/GenBank/DDBJ whole genome shotgun (WGS) entry which is preliminary data.</text>
</comment>
<dbReference type="InterPro" id="IPR033443">
    <property type="entry name" value="PROP1-like_PPR_dom"/>
</dbReference>
<accession>A0AAV9FKX6</accession>
<evidence type="ECO:0000259" key="3">
    <source>
        <dbReference type="Pfam" id="PF17177"/>
    </source>
</evidence>
<dbReference type="Proteomes" id="UP001180020">
    <property type="component" value="Unassembled WGS sequence"/>
</dbReference>
<evidence type="ECO:0000313" key="5">
    <source>
        <dbReference type="Proteomes" id="UP001180020"/>
    </source>
</evidence>
<evidence type="ECO:0000256" key="1">
    <source>
        <dbReference type="ARBA" id="ARBA00022737"/>
    </source>
</evidence>
<keyword evidence="1" id="KW-0677">Repeat</keyword>
<feature type="domain" description="PROP1-like PPR" evidence="3">
    <location>
        <begin position="393"/>
        <end position="522"/>
    </location>
</feature>
<protein>
    <submittedName>
        <fullName evidence="4">Pentatricopeptide repeat-containing protein</fullName>
    </submittedName>
</protein>
<sequence>MRGKGLKSLRSLLKSRSPQNPKPDLLTLKPSVAGSNKHRHPSKPTAKKRIPWALVSPASADESLPVASEDSTSELRNISNLLCASSVVDSFKTSPLQGPDDVINSDENLFTIPWISNTSSTQAIHRRKALLRMRKAKWVFEKTQRRRFNLLVRNSVDKLGSKVALEVFGKLGRDTSVKEYNTLIGSCLEKARQSLDEDDFEDQVCYAYRLYTMMREQGFTLEEETYGPFLLFFADMGMVEEFEYFCKDIKGDNFVSYRMGYYEMLLWIRVGDEDKVWELWNSIGEVGKEDSYKLAENYLLAFCKADRKEELLQLLEAVDITRISSVENIGYIFMTLGRLLLENFVEKFILALKNSDAMEESISSFIYNYVTSMPNLAVEEVVSKFKELHERLEVAASFASYEKLINLCCDCLKVHQIYPLMRSHNLKPDKRTFRNMISFCVKMKDKNGHGISVVLKQMKDKDVDLDSETFSYLISTCESEEDIAKCCDQMHQSGIQVTKQVYMALISAYANCGKFDKAKQIYNQISGMDSPDLEVGLKILQHLKELKIRSSRTSLDFLLSACVTARDSQYAQLIFKEYQNAGFPFNVLTYLRMYQVLLASGEYESASNMMKKIPKSDPHVRLIIKECQKTYGHGSMPVKAKKGFIAVQ</sequence>
<dbReference type="EMBL" id="JAUJYO010000001">
    <property type="protein sequence ID" value="KAK1326660.1"/>
    <property type="molecule type" value="Genomic_DNA"/>
</dbReference>
<feature type="region of interest" description="Disordered" evidence="2">
    <location>
        <begin position="1"/>
        <end position="51"/>
    </location>
</feature>
<dbReference type="PANTHER" id="PTHR47262:SF1">
    <property type="entry name" value="OS02G0132600 PROTEIN"/>
    <property type="match status" value="1"/>
</dbReference>
<feature type="compositionally biased region" description="Basic residues" evidence="2">
    <location>
        <begin position="36"/>
        <end position="50"/>
    </location>
</feature>
<dbReference type="Pfam" id="PF17177">
    <property type="entry name" value="PPR_long"/>
    <property type="match status" value="1"/>
</dbReference>
<dbReference type="NCBIfam" id="TIGR00756">
    <property type="entry name" value="PPR"/>
    <property type="match status" value="1"/>
</dbReference>
<evidence type="ECO:0000313" key="4">
    <source>
        <dbReference type="EMBL" id="KAK1326660.1"/>
    </source>
</evidence>
<name>A0AAV9FKX6_ACOCL</name>
<reference evidence="4" key="2">
    <citation type="submission" date="2023-06" db="EMBL/GenBank/DDBJ databases">
        <authorList>
            <person name="Ma L."/>
            <person name="Liu K.-W."/>
            <person name="Li Z."/>
            <person name="Hsiao Y.-Y."/>
            <person name="Qi Y."/>
            <person name="Fu T."/>
            <person name="Tang G."/>
            <person name="Zhang D."/>
            <person name="Sun W.-H."/>
            <person name="Liu D.-K."/>
            <person name="Li Y."/>
            <person name="Chen G.-Z."/>
            <person name="Liu X.-D."/>
            <person name="Liao X.-Y."/>
            <person name="Jiang Y.-T."/>
            <person name="Yu X."/>
            <person name="Hao Y."/>
            <person name="Huang J."/>
            <person name="Zhao X.-W."/>
            <person name="Ke S."/>
            <person name="Chen Y.-Y."/>
            <person name="Wu W.-L."/>
            <person name="Hsu J.-L."/>
            <person name="Lin Y.-F."/>
            <person name="Huang M.-D."/>
            <person name="Li C.-Y."/>
            <person name="Huang L."/>
            <person name="Wang Z.-W."/>
            <person name="Zhao X."/>
            <person name="Zhong W.-Y."/>
            <person name="Peng D.-H."/>
            <person name="Ahmad S."/>
            <person name="Lan S."/>
            <person name="Zhang J.-S."/>
            <person name="Tsai W.-C."/>
            <person name="Van De Peer Y."/>
            <person name="Liu Z.-J."/>
        </authorList>
    </citation>
    <scope>NUCLEOTIDE SEQUENCE</scope>
    <source>
        <strain evidence="4">CP</strain>
        <tissue evidence="4">Leaves</tissue>
    </source>
</reference>
<gene>
    <name evidence="4" type="ORF">QJS10_CPA01g00994</name>
</gene>
<proteinExistence type="predicted"/>
<dbReference type="InterPro" id="IPR002885">
    <property type="entry name" value="PPR_rpt"/>
</dbReference>
<keyword evidence="5" id="KW-1185">Reference proteome</keyword>